<feature type="compositionally biased region" description="Low complexity" evidence="1">
    <location>
        <begin position="279"/>
        <end position="317"/>
    </location>
</feature>
<gene>
    <name evidence="2" type="ORF">SAMN04488543_1968</name>
</gene>
<feature type="region of interest" description="Disordered" evidence="1">
    <location>
        <begin position="276"/>
        <end position="377"/>
    </location>
</feature>
<dbReference type="STRING" id="546871.SAMN04488543_1968"/>
<protein>
    <submittedName>
        <fullName evidence="2">Uncharacterized protein</fullName>
    </submittedName>
</protein>
<reference evidence="2 3" key="1">
    <citation type="submission" date="2016-10" db="EMBL/GenBank/DDBJ databases">
        <authorList>
            <person name="de Groot N.N."/>
        </authorList>
    </citation>
    <scope>NUCLEOTIDE SEQUENCE [LARGE SCALE GENOMIC DNA]</scope>
    <source>
        <strain evidence="2 3">DSM 21741</strain>
    </source>
</reference>
<evidence type="ECO:0000313" key="3">
    <source>
        <dbReference type="Proteomes" id="UP000199092"/>
    </source>
</evidence>
<feature type="compositionally biased region" description="Low complexity" evidence="1">
    <location>
        <begin position="326"/>
        <end position="361"/>
    </location>
</feature>
<dbReference type="RefSeq" id="WP_091412503.1">
    <property type="nucleotide sequence ID" value="NZ_LT629749.1"/>
</dbReference>
<evidence type="ECO:0000256" key="1">
    <source>
        <dbReference type="SAM" id="MobiDB-lite"/>
    </source>
</evidence>
<evidence type="ECO:0000313" key="2">
    <source>
        <dbReference type="EMBL" id="SDS56643.1"/>
    </source>
</evidence>
<keyword evidence="3" id="KW-1185">Reference proteome</keyword>
<proteinExistence type="predicted"/>
<dbReference type="AlphaFoldDB" id="A0A1H1T935"/>
<organism evidence="2 3">
    <name type="scientific">Friedmanniella luteola</name>
    <dbReference type="NCBI Taxonomy" id="546871"/>
    <lineage>
        <taxon>Bacteria</taxon>
        <taxon>Bacillati</taxon>
        <taxon>Actinomycetota</taxon>
        <taxon>Actinomycetes</taxon>
        <taxon>Propionibacteriales</taxon>
        <taxon>Nocardioidaceae</taxon>
        <taxon>Friedmanniella</taxon>
    </lineage>
</organism>
<dbReference type="Proteomes" id="UP000199092">
    <property type="component" value="Chromosome I"/>
</dbReference>
<name>A0A1H1T935_9ACTN</name>
<dbReference type="EMBL" id="LT629749">
    <property type="protein sequence ID" value="SDS56643.1"/>
    <property type="molecule type" value="Genomic_DNA"/>
</dbReference>
<accession>A0A1H1T935</accession>
<sequence length="377" mass="38465">MVRRAIFLLVAVLGGWWGLSLGDDATRIAQVSVPAEVGRDDPTVVVYTRTPEAAVSFEWILLADGKVSVSVDGFAPEGGVIEATVELTKGARLTFDDPEVRSRTDGDRQLVDLSAGDNAVGTPAATWRASANGRTEARVPDVWLGLGDDSAGLLQPSPESTAFVGVAGGPTESIDFFSPSTIQGGEVRVLETGSVFGGGSAVIWAVSPSKVPDDSSLFGPDQPSADLDTAVARLSEPAGVAGAQQRLLLSGAVLGLAAAALFEVFATGGPVLRRRRRGATSAAPTPAAVLPAAPSPAPAHSEPSPPARSTSPAPTAADQHRGSEQKTAGARKSTTTRTRTTTTKAPPGGAAAPARAAGGKAPSRRTRRPRDAGDTES</sequence>